<dbReference type="SUPFAM" id="SSF57903">
    <property type="entry name" value="FYVE/PHD zinc finger"/>
    <property type="match status" value="1"/>
</dbReference>
<keyword evidence="3" id="KW-0479">Metal-binding</keyword>
<feature type="compositionally biased region" description="Gly residues" evidence="11">
    <location>
        <begin position="772"/>
        <end position="784"/>
    </location>
</feature>
<dbReference type="EC" id="2.7.1.150" evidence="1"/>
<evidence type="ECO:0000256" key="3">
    <source>
        <dbReference type="ARBA" id="ARBA00022723"/>
    </source>
</evidence>
<keyword evidence="8 10" id="KW-0067">ATP-binding</keyword>
<dbReference type="SUPFAM" id="SSF56104">
    <property type="entry name" value="SAICAR synthase-like"/>
    <property type="match status" value="1"/>
</dbReference>
<dbReference type="CDD" id="cd03334">
    <property type="entry name" value="Fab1_TCP"/>
    <property type="match status" value="1"/>
</dbReference>
<dbReference type="InterPro" id="IPR000306">
    <property type="entry name" value="Znf_FYVE"/>
</dbReference>
<evidence type="ECO:0000256" key="9">
    <source>
        <dbReference type="PROSITE-ProRule" id="PRU00091"/>
    </source>
</evidence>
<keyword evidence="2 10" id="KW-0808">Transferase</keyword>
<proteinExistence type="predicted"/>
<evidence type="ECO:0000259" key="13">
    <source>
        <dbReference type="PROSITE" id="PS51455"/>
    </source>
</evidence>
<dbReference type="FunFam" id="3.30.810.10:FF:000001">
    <property type="entry name" value="1-phosphatidylinositol 3-phosphate 5-kinase FAB1"/>
    <property type="match status" value="1"/>
</dbReference>
<feature type="region of interest" description="Disordered" evidence="11">
    <location>
        <begin position="1789"/>
        <end position="1900"/>
    </location>
</feature>
<sequence>MESPQALSSPRARSVKTLDDVTSLTSFNPFAEDEHENSSYALVSSLFSTLKSTFAAAQSTTPSAVPRDTAGSETSRKAASHASAPSTRTRAERRPVITVAPSKPAPPLMSLTPVISEQPTYIPEADLSHLRGTSSYTSPADADMLYNTAIPGFPIQDDARSIRTVASVKRNGSVSKVIRRLRGEGLSRDYWMDDNHCKECYDCNSVFSTWRRKHHCRICGQIFCSRCASNIIKGSRFGQDGMVRVCNLCLKMLEEANLDDDDDRRSVTSMATTSFPAHQLEPSSYYQSQYPQSPFAASQVFSKTDEPFSLFSIAEANLKRRGMFGASGDDEFGSGGPFASSVDDNMWDEGVHAPFRRGFVDEEKDIVPPENLYVNAVDAASPPPPPTMKAVVAPKVHPISITKPDIQTSSIEFPGSSPDRTDSPRPLRSRVSSFATDRDVPTPFLRSRVSSRLSELGIGEAGWRTRRESSAYAAELNAVSMFHLRIMLHQMITKENIPHAKEWEETLLKLALRVAYSLTNSARAPGALMDARGYVKIKKLPGGAPRDSEFVQGAVISKNLAHKSMPRRIESPRIMLVTFPFDYHRVEGQFMPLEPLVAQEKEYLKGLVRRVSALRPHVVLVERTVSRTALEYLLKANIAVARSVKMSSIQTISRMTAADVISSMDRLVLEPRLGQCPRFRIQTFEHAMIPGRRKTLMRFEGCSRETGCTLILRGENLDTLRRIKAVARFMVFIVRNLKMESYLWKDSVVTMPPVTADAAPSHILRSRQAGAGASGSGSGSGGGTTTATTSPAPSPLRQCLTISSSASSMMAGDGRTPTTYSSASWMTCPETAEGGHTPGTGTSDIFEEELTEEELARTQLSRRIQQSLEPYLTNFISASATLRFPPPYPITRMKELDERLHRLRKEYEDREADRIFQEERGHFADITLTAADIGPGGSGFGAGGGGGAMMSPALLLTPDGTTPSASSNASSAGYFGYKLSRSVSQTSLSSQSVVFPNSNANSNGNGNAPAKGLQLTLDPGVPPAAPVALHSVSEIAAESAYRQAQFEHEEQRRIWEWYLRKNKDDFVVEKYQSLSVRYSIIPTVELDVPKPCFMPTLRYMTYYGENDCTLGQFIEDSCMESLDPTKICAGKGCTKAIGSHSKVYYHNETRLLVATEPWSGKIGDKRLLAPMFDQITTWSLCRVCMQSTPFIPLSDETYTYSFAKFLELHFYPADVMLMSGAGCSHNIYLDHMRYFALRGMTVRFQTDPIELFELSFPPVHTRVEPESLLELKNRDYEHMLHRNNAYWTSVVARITQLQKHCDKNCDYYTPQEKITVAPHVTACKEMLERAAEDRKHITALIHEKYRGSSPMDTLALGSVRPAMQNKVVQWDNEFERFEKAYLPPRTYVPTERDLRRMTGTQHFKRLADFFGTAGNSEVDEKRYPRGKIMDSFPQSSSASENESAPEREKFPSQSDVEHEEEKEIPLVLKALPADIMQESLPKSDADSDSTISAARTRPLIPEEAVPSAVVNEESASGSEEMNERARRPRRPSVAEIVKQFQEEAREAALQAAQPEPPAAPPMSGSEAEIGALPRRRGRAKVAPGRFKTIVKKRSFTSDFERSYAANVGPKHLQATRRPGSRASRISANTHNAYDSMAESRMQSRQTSPTRTIHFSTKRPTVHRVTSNSAYKTLNSGRKSPTTDRRPSASPNINRNGKGKALPRVNAVRERERTQSTASTMTIKAGGTPRKPGPQPGKVASLAREWERRLAIKDSEPHRGYAVLKGRRARPVAVARVKVEIYDNISDAVRDEMESEVDSSSSSEADDEDDGDDFGKGRLLEDAAEDSTATPVDSSEPPSESHSSSTPTVVDRDSTETPLALPPATKTFDLTITGPDTAPPSPAMSNPYLEDSLIHSPPSDVDGAGPSLSVIHTVSSWLRPHPAYVPLQYPSLPAEHVFAEDSHTIRENEGISITIREDEPTSIIAFTLSSPQHRESMNKAKDQRQPKAENEVFMPDDTSTGSTYSLINKDEIPEPAELLRNPVKSTHQSFQFESNGVHISCMVFCAEQFEALRQSCGCQDTIIESLARCVKWNAAGGKSGSAFLKTRDDRFIAKELTKSELDAMTKFAPAYFDYMTSALSSNRPTLLAKIFGCYKIAFKNPVLRKTVRMNLLIMENLFYHRKFSKIYDLKGSMRNRHVQSTGRENEVLLDENLMQNLHQKPFFLREHSKRILRGALLNDSKFLANLNIMDYSLLVAVDSTSNQIVVGIVDFIRTYTWDKKLESWVKESAFLGSGKGEPTIVTPKQYMTRFQSAMERYFPLVPDRWLKQPYIPDNKSDELGETWPDW</sequence>
<dbReference type="GO" id="GO:0046854">
    <property type="term" value="P:phosphatidylinositol phosphate biosynthetic process"/>
    <property type="evidence" value="ECO:0007669"/>
    <property type="project" value="TreeGrafter"/>
</dbReference>
<feature type="compositionally biased region" description="Polar residues" evidence="11">
    <location>
        <begin position="1662"/>
        <end position="1679"/>
    </location>
</feature>
<dbReference type="InterPro" id="IPR011011">
    <property type="entry name" value="Znf_FYVE_PHD"/>
</dbReference>
<dbReference type="InterPro" id="IPR044769">
    <property type="entry name" value="PIKfyve_PIPKc"/>
</dbReference>
<keyword evidence="7" id="KW-0862">Zinc</keyword>
<dbReference type="InterPro" id="IPR013083">
    <property type="entry name" value="Znf_RING/FYVE/PHD"/>
</dbReference>
<feature type="compositionally biased region" description="Polar residues" evidence="11">
    <location>
        <begin position="1623"/>
        <end position="1632"/>
    </location>
</feature>
<dbReference type="PANTHER" id="PTHR45748">
    <property type="entry name" value="1-PHOSPHATIDYLINOSITOL 3-PHOSPHATE 5-KINASE-RELATED"/>
    <property type="match status" value="1"/>
</dbReference>
<protein>
    <recommendedName>
        <fullName evidence="1">1-phosphatidylinositol-3-phosphate 5-kinase</fullName>
        <ecNumber evidence="1">2.7.1.150</ecNumber>
    </recommendedName>
</protein>
<dbReference type="Gene3D" id="3.30.40.10">
    <property type="entry name" value="Zinc/RING finger domain, C3HC4 (zinc finger)"/>
    <property type="match status" value="1"/>
</dbReference>
<dbReference type="PANTHER" id="PTHR45748:SF7">
    <property type="entry name" value="1-PHOSPHATIDYLINOSITOL 3-PHOSPHATE 5-KINASE-RELATED"/>
    <property type="match status" value="1"/>
</dbReference>
<evidence type="ECO:0000256" key="2">
    <source>
        <dbReference type="ARBA" id="ARBA00022679"/>
    </source>
</evidence>
<feature type="domain" description="FYVE-type" evidence="12">
    <location>
        <begin position="194"/>
        <end position="254"/>
    </location>
</feature>
<dbReference type="Pfam" id="PF01363">
    <property type="entry name" value="FYVE"/>
    <property type="match status" value="1"/>
</dbReference>
<feature type="region of interest" description="Disordered" evidence="11">
    <location>
        <begin position="1544"/>
        <end position="1585"/>
    </location>
</feature>
<keyword evidence="5 9" id="KW-0863">Zinc-finger</keyword>
<feature type="compositionally biased region" description="Low complexity" evidence="11">
    <location>
        <begin position="1829"/>
        <end position="1848"/>
    </location>
</feature>
<evidence type="ECO:0000313" key="15">
    <source>
        <dbReference type="Proteomes" id="UP000027195"/>
    </source>
</evidence>
<accession>A0A067MEP0</accession>
<feature type="compositionally biased region" description="Low complexity" evidence="11">
    <location>
        <begin position="1431"/>
        <end position="1442"/>
    </location>
</feature>
<dbReference type="InParanoid" id="A0A067MEP0"/>
<reference evidence="15" key="1">
    <citation type="journal article" date="2014" name="Proc. Natl. Acad. Sci. U.S.A.">
        <title>Extensive sampling of basidiomycete genomes demonstrates inadequacy of the white-rot/brown-rot paradigm for wood decay fungi.</title>
        <authorList>
            <person name="Riley R."/>
            <person name="Salamov A.A."/>
            <person name="Brown D.W."/>
            <person name="Nagy L.G."/>
            <person name="Floudas D."/>
            <person name="Held B.W."/>
            <person name="Levasseur A."/>
            <person name="Lombard V."/>
            <person name="Morin E."/>
            <person name="Otillar R."/>
            <person name="Lindquist E.A."/>
            <person name="Sun H."/>
            <person name="LaButti K.M."/>
            <person name="Schmutz J."/>
            <person name="Jabbour D."/>
            <person name="Luo H."/>
            <person name="Baker S.E."/>
            <person name="Pisabarro A.G."/>
            <person name="Walton J.D."/>
            <person name="Blanchette R.A."/>
            <person name="Henrissat B."/>
            <person name="Martin F."/>
            <person name="Cullen D."/>
            <person name="Hibbett D.S."/>
            <person name="Grigoriev I.V."/>
        </authorList>
    </citation>
    <scope>NUCLEOTIDE SEQUENCE [LARGE SCALE GENOMIC DNA]</scope>
    <source>
        <strain evidence="15">FD-172 SS1</strain>
    </source>
</reference>
<dbReference type="FunFam" id="3.30.40.10:FF:000283">
    <property type="entry name" value="1-phosphatidylinositol-3-phosphate 5-kinase (Fab1)"/>
    <property type="match status" value="1"/>
</dbReference>
<evidence type="ECO:0000256" key="10">
    <source>
        <dbReference type="PROSITE-ProRule" id="PRU00781"/>
    </source>
</evidence>
<dbReference type="Gene3D" id="3.30.800.10">
    <property type="entry name" value="Phosphatidylinositol Phosphate Kinase II Beta"/>
    <property type="match status" value="1"/>
</dbReference>
<dbReference type="InterPro" id="IPR017455">
    <property type="entry name" value="Znf_FYVE-rel"/>
</dbReference>
<evidence type="ECO:0000259" key="12">
    <source>
        <dbReference type="PROSITE" id="PS50178"/>
    </source>
</evidence>
<dbReference type="GO" id="GO:0000329">
    <property type="term" value="C:fungal-type vacuole membrane"/>
    <property type="evidence" value="ECO:0007669"/>
    <property type="project" value="TreeGrafter"/>
</dbReference>
<evidence type="ECO:0000256" key="5">
    <source>
        <dbReference type="ARBA" id="ARBA00022771"/>
    </source>
</evidence>
<dbReference type="PROSITE" id="PS50178">
    <property type="entry name" value="ZF_FYVE"/>
    <property type="match status" value="1"/>
</dbReference>
<dbReference type="FunFam" id="3.50.7.10:FF:000007">
    <property type="entry name" value="1-phosphatidylinositol 3-phosphate 5-kinase isoform X1"/>
    <property type="match status" value="1"/>
</dbReference>
<dbReference type="GO" id="GO:0008270">
    <property type="term" value="F:zinc ion binding"/>
    <property type="evidence" value="ECO:0007669"/>
    <property type="project" value="UniProtKB-KW"/>
</dbReference>
<feature type="region of interest" description="Disordered" evidence="11">
    <location>
        <begin position="57"/>
        <end position="110"/>
    </location>
</feature>
<keyword evidence="15" id="KW-1185">Reference proteome</keyword>
<dbReference type="Gene3D" id="3.30.810.10">
    <property type="entry name" value="2-Layer Sandwich"/>
    <property type="match status" value="1"/>
</dbReference>
<evidence type="ECO:0000256" key="11">
    <source>
        <dbReference type="SAM" id="MobiDB-lite"/>
    </source>
</evidence>
<dbReference type="CDD" id="cd17300">
    <property type="entry name" value="PIPKc_PIKfyve"/>
    <property type="match status" value="1"/>
</dbReference>
<keyword evidence="4 10" id="KW-0547">Nucleotide-binding</keyword>
<name>A0A067MEP0_BOTB1</name>
<dbReference type="GO" id="GO:0005524">
    <property type="term" value="F:ATP binding"/>
    <property type="evidence" value="ECO:0007669"/>
    <property type="project" value="UniProtKB-UniRule"/>
</dbReference>
<evidence type="ECO:0000256" key="6">
    <source>
        <dbReference type="ARBA" id="ARBA00022777"/>
    </source>
</evidence>
<dbReference type="EMBL" id="KL198040">
    <property type="protein sequence ID" value="KDQ14014.1"/>
    <property type="molecule type" value="Genomic_DNA"/>
</dbReference>
<feature type="compositionally biased region" description="Basic and acidic residues" evidence="11">
    <location>
        <begin position="1444"/>
        <end position="1462"/>
    </location>
</feature>
<dbReference type="Pfam" id="PF00118">
    <property type="entry name" value="Cpn60_TCP1"/>
    <property type="match status" value="1"/>
</dbReference>
<dbReference type="InterPro" id="IPR002423">
    <property type="entry name" value="Cpn60/GroEL/TCP-1"/>
</dbReference>
<dbReference type="SMART" id="SM00064">
    <property type="entry name" value="FYVE"/>
    <property type="match status" value="1"/>
</dbReference>
<dbReference type="SMART" id="SM00330">
    <property type="entry name" value="PIPKc"/>
    <property type="match status" value="1"/>
</dbReference>
<keyword evidence="6 10" id="KW-0418">Kinase</keyword>
<evidence type="ECO:0000256" key="8">
    <source>
        <dbReference type="ARBA" id="ARBA00022840"/>
    </source>
</evidence>
<feature type="region of interest" description="Disordered" evidence="11">
    <location>
        <begin position="1416"/>
        <end position="1462"/>
    </location>
</feature>
<dbReference type="InterPro" id="IPR027484">
    <property type="entry name" value="PInositol-4-P-5-kinase_N"/>
</dbReference>
<feature type="region of interest" description="Disordered" evidence="11">
    <location>
        <begin position="403"/>
        <end position="428"/>
    </location>
</feature>
<dbReference type="GO" id="GO:0010008">
    <property type="term" value="C:endosome membrane"/>
    <property type="evidence" value="ECO:0007669"/>
    <property type="project" value="TreeGrafter"/>
</dbReference>
<evidence type="ECO:0000256" key="4">
    <source>
        <dbReference type="ARBA" id="ARBA00022741"/>
    </source>
</evidence>
<evidence type="ECO:0000256" key="7">
    <source>
        <dbReference type="ARBA" id="ARBA00022833"/>
    </source>
</evidence>
<feature type="region of interest" description="Disordered" evidence="11">
    <location>
        <begin position="1"/>
        <end position="20"/>
    </location>
</feature>
<dbReference type="FunCoup" id="A0A067MEP0">
    <property type="interactions" value="587"/>
</dbReference>
<dbReference type="OrthoDB" id="158357at2759"/>
<dbReference type="GO" id="GO:0000285">
    <property type="term" value="F:1-phosphatidylinositol-3-phosphate 5-kinase activity"/>
    <property type="evidence" value="ECO:0007669"/>
    <property type="project" value="UniProtKB-EC"/>
</dbReference>
<feature type="compositionally biased region" description="Polar residues" evidence="11">
    <location>
        <begin position="1640"/>
        <end position="1654"/>
    </location>
</feature>
<feature type="region of interest" description="Disordered" evidence="11">
    <location>
        <begin position="767"/>
        <end position="841"/>
    </location>
</feature>
<dbReference type="InterPro" id="IPR027409">
    <property type="entry name" value="GroEL-like_apical_dom_sf"/>
</dbReference>
<feature type="compositionally biased region" description="Polar residues" evidence="11">
    <location>
        <begin position="816"/>
        <end position="825"/>
    </location>
</feature>
<dbReference type="InterPro" id="IPR002498">
    <property type="entry name" value="PInositol-4-P-4/5-kinase_core"/>
</dbReference>
<feature type="domain" description="PIPK" evidence="13">
    <location>
        <begin position="1968"/>
        <end position="2297"/>
    </location>
</feature>
<dbReference type="Pfam" id="PF01504">
    <property type="entry name" value="PIP5K"/>
    <property type="match status" value="1"/>
</dbReference>
<feature type="region of interest" description="Disordered" evidence="11">
    <location>
        <begin position="1507"/>
        <end position="1532"/>
    </location>
</feature>
<evidence type="ECO:0000313" key="14">
    <source>
        <dbReference type="EMBL" id="KDQ14014.1"/>
    </source>
</evidence>
<dbReference type="Gene3D" id="3.50.7.10">
    <property type="entry name" value="GroEL"/>
    <property type="match status" value="1"/>
</dbReference>
<feature type="region of interest" description="Disordered" evidence="11">
    <location>
        <begin position="1609"/>
        <end position="1741"/>
    </location>
</feature>
<dbReference type="Proteomes" id="UP000027195">
    <property type="component" value="Unassembled WGS sequence"/>
</dbReference>
<dbReference type="HOGENOM" id="CLU_000480_3_0_1"/>
<organism evidence="14 15">
    <name type="scientific">Botryobasidium botryosum (strain FD-172 SS1)</name>
    <dbReference type="NCBI Taxonomy" id="930990"/>
    <lineage>
        <taxon>Eukaryota</taxon>
        <taxon>Fungi</taxon>
        <taxon>Dikarya</taxon>
        <taxon>Basidiomycota</taxon>
        <taxon>Agaricomycotina</taxon>
        <taxon>Agaricomycetes</taxon>
        <taxon>Cantharellales</taxon>
        <taxon>Botryobasidiaceae</taxon>
        <taxon>Botryobasidium</taxon>
    </lineage>
</organism>
<dbReference type="CDD" id="cd15725">
    <property type="entry name" value="FYVE_PIKfyve_Fab1"/>
    <property type="match status" value="1"/>
</dbReference>
<dbReference type="STRING" id="930990.A0A067MEP0"/>
<dbReference type="SUPFAM" id="SSF52029">
    <property type="entry name" value="GroEL apical domain-like"/>
    <property type="match status" value="1"/>
</dbReference>
<dbReference type="PROSITE" id="PS51455">
    <property type="entry name" value="PIPK"/>
    <property type="match status" value="1"/>
</dbReference>
<gene>
    <name evidence="14" type="ORF">BOTBODRAFT_159925</name>
</gene>
<dbReference type="InterPro" id="IPR027483">
    <property type="entry name" value="PInositol-4-P-4/5-kinase_C_sf"/>
</dbReference>
<evidence type="ECO:0000256" key="1">
    <source>
        <dbReference type="ARBA" id="ARBA00012009"/>
    </source>
</evidence>